<dbReference type="Proteomes" id="UP000290253">
    <property type="component" value="Unassembled WGS sequence"/>
</dbReference>
<keyword evidence="6" id="KW-1185">Reference proteome</keyword>
<gene>
    <name evidence="5" type="ORF">ESZ00_00780</name>
</gene>
<dbReference type="EMBL" id="SDMK01000001">
    <property type="protein sequence ID" value="RXS96524.1"/>
    <property type="molecule type" value="Genomic_DNA"/>
</dbReference>
<keyword evidence="1" id="KW-0677">Repeat</keyword>
<keyword evidence="4" id="KW-0175">Coiled coil</keyword>
<feature type="coiled-coil region" evidence="4">
    <location>
        <begin position="214"/>
        <end position="248"/>
    </location>
</feature>
<protein>
    <submittedName>
        <fullName evidence="5">Tetratricopeptide repeat protein</fullName>
    </submittedName>
</protein>
<feature type="repeat" description="TPR" evidence="3">
    <location>
        <begin position="547"/>
        <end position="580"/>
    </location>
</feature>
<dbReference type="AlphaFoldDB" id="A0A4Q1SG79"/>
<dbReference type="SMART" id="SM00028">
    <property type="entry name" value="TPR"/>
    <property type="match status" value="4"/>
</dbReference>
<dbReference type="InterPro" id="IPR019734">
    <property type="entry name" value="TPR_rpt"/>
</dbReference>
<dbReference type="PANTHER" id="PTHR44858:SF1">
    <property type="entry name" value="UDP-N-ACETYLGLUCOSAMINE--PEPTIDE N-ACETYLGLUCOSAMINYLTRANSFERASE SPINDLY-RELATED"/>
    <property type="match status" value="1"/>
</dbReference>
<dbReference type="InterPro" id="IPR011990">
    <property type="entry name" value="TPR-like_helical_dom_sf"/>
</dbReference>
<dbReference type="PROSITE" id="PS50005">
    <property type="entry name" value="TPR"/>
    <property type="match status" value="2"/>
</dbReference>
<dbReference type="InterPro" id="IPR050498">
    <property type="entry name" value="Ycf3"/>
</dbReference>
<evidence type="ECO:0000256" key="3">
    <source>
        <dbReference type="PROSITE-ProRule" id="PRU00339"/>
    </source>
</evidence>
<dbReference type="RefSeq" id="WP_129206273.1">
    <property type="nucleotide sequence ID" value="NZ_BMGU01000001.1"/>
</dbReference>
<dbReference type="OrthoDB" id="582340at2"/>
<evidence type="ECO:0000313" key="6">
    <source>
        <dbReference type="Proteomes" id="UP000290253"/>
    </source>
</evidence>
<evidence type="ECO:0000256" key="4">
    <source>
        <dbReference type="SAM" id="Coils"/>
    </source>
</evidence>
<dbReference type="Pfam" id="PF13374">
    <property type="entry name" value="TPR_10"/>
    <property type="match status" value="2"/>
</dbReference>
<organism evidence="5 6">
    <name type="scientific">Silvibacterium dinghuense</name>
    <dbReference type="NCBI Taxonomy" id="1560006"/>
    <lineage>
        <taxon>Bacteria</taxon>
        <taxon>Pseudomonadati</taxon>
        <taxon>Acidobacteriota</taxon>
        <taxon>Terriglobia</taxon>
        <taxon>Terriglobales</taxon>
        <taxon>Acidobacteriaceae</taxon>
        <taxon>Silvibacterium</taxon>
    </lineage>
</organism>
<evidence type="ECO:0000256" key="1">
    <source>
        <dbReference type="ARBA" id="ARBA00022737"/>
    </source>
</evidence>
<evidence type="ECO:0000313" key="5">
    <source>
        <dbReference type="EMBL" id="RXS96524.1"/>
    </source>
</evidence>
<evidence type="ECO:0000256" key="2">
    <source>
        <dbReference type="ARBA" id="ARBA00022803"/>
    </source>
</evidence>
<dbReference type="Gene3D" id="1.25.40.10">
    <property type="entry name" value="Tetratricopeptide repeat domain"/>
    <property type="match status" value="2"/>
</dbReference>
<name>A0A4Q1SG79_9BACT</name>
<reference evidence="5 6" key="1">
    <citation type="journal article" date="2016" name="Int. J. Syst. Evol. Microbiol.">
        <title>Acidipila dinghuensis sp. nov., an acidobacterium isolated from forest soil.</title>
        <authorList>
            <person name="Jiang Y.W."/>
            <person name="Wang J."/>
            <person name="Chen M.H."/>
            <person name="Lv Y.Y."/>
            <person name="Qiu L.H."/>
        </authorList>
    </citation>
    <scope>NUCLEOTIDE SEQUENCE [LARGE SCALE GENOMIC DNA]</scope>
    <source>
        <strain evidence="5 6">DHOF10</strain>
    </source>
</reference>
<sequence length="744" mass="80940">MLPVPDNARSWIRPAVQIAAAGLGASAGKFVEKYAEKYGESAAEKILDLGEDSVLDKLKDPALHLDDLYRQTLRVSLQQLAGQRKDDEDRSWFQNWETSLAAPQPLALDAVPSGQYRQLDDVFCRTMIRIDAEGAAIGAGGKASITLTLRELPVSLRAALLESMPALLDQNFRALIITPAYEQAWKSSQLIFQEGVQDKLEQIGNDAAATRQLLESFLQQQSGASEEKKRLEAELASLRAQLLDADKSQQTATLVSLLSIHDFAGALHLKNDKITQDRSKLQQGSVKPEELAHDLFELGMIHELQRDWLKARDAYGEAWQLDPSCGHGFKYAYASQTLHDDRTAIEIYEKIADMPASSPERAPLFTNLGILYARQGRSAAAEKAYLKAIDLYRALASQQPDAYLAALSGTYGDLAQLYGSTGESAQKIDEIYRLALDPLLEAGKAAPLLWLPQIAEIYTGIGFYKARIGDDSGAAWSYRKALGAYNEIRSRGGTADIGKLAVTLAQFATLETRLDPAAAGEDYESAIAVLRVLTDKANAAIYGPLLIEALYSRAQWLAVNGQTREAVADYREALSLYPHDLAAIATPDARHLAEALDALGALLAAQKDWPNAEKIFDRAVTVRTDLALRASQAPDAAAVTSLLNRAKMRAAAGRFSDAWTDCVEAGRQIEPLWRADPLACGDLRALICILQAGVGSRLPDQRKDQLCMLAQDALACAREAATRAKAQTIVNQLCGPNASPAPNS</sequence>
<dbReference type="PANTHER" id="PTHR44858">
    <property type="entry name" value="TETRATRICOPEPTIDE REPEAT PROTEIN 6"/>
    <property type="match status" value="1"/>
</dbReference>
<keyword evidence="2 3" id="KW-0802">TPR repeat</keyword>
<feature type="repeat" description="TPR" evidence="3">
    <location>
        <begin position="362"/>
        <end position="395"/>
    </location>
</feature>
<comment type="caution">
    <text evidence="5">The sequence shown here is derived from an EMBL/GenBank/DDBJ whole genome shotgun (WGS) entry which is preliminary data.</text>
</comment>
<proteinExistence type="predicted"/>
<dbReference type="SUPFAM" id="SSF48452">
    <property type="entry name" value="TPR-like"/>
    <property type="match status" value="1"/>
</dbReference>
<accession>A0A4Q1SG79</accession>